<evidence type="ECO:0000256" key="3">
    <source>
        <dbReference type="ARBA" id="ARBA00022452"/>
    </source>
</evidence>
<dbReference type="GO" id="GO:0046930">
    <property type="term" value="C:pore complex"/>
    <property type="evidence" value="ECO:0007669"/>
    <property type="project" value="UniProtKB-KW"/>
</dbReference>
<feature type="domain" description="Porin" evidence="11">
    <location>
        <begin position="12"/>
        <end position="316"/>
    </location>
</feature>
<dbReference type="CDD" id="cd00342">
    <property type="entry name" value="gram_neg_porins"/>
    <property type="match status" value="1"/>
</dbReference>
<evidence type="ECO:0000256" key="5">
    <source>
        <dbReference type="ARBA" id="ARBA00022729"/>
    </source>
</evidence>
<sequence length="386" mass="41923">MDKMFKRTLLGAAVAVASTGVMAKQVGVNSDFQVEAYGVAAISVVNYDTDETVMSTGVVTDKSTGYDYENESRIGFRASKDMFDDLNVFVQIESGYVGENGDGATLGNRDTFLGLKGDWGKVRFGRMLTPMYEIIDWPYSNPGLGAAFDWGSTVKYNRDRHGDMARFDSKDYNGFSFALATGRGDKDVKDNYFYGANAHYKLGDSFTIHAALESEQDRKISDSVATSYEVCTAAPGKTCKDVGTEADVTPGTVYQSAAKADQVNADTFGYIVGFEASLPAGFGLAAAYKAGESKDTTGVKSEQASYSVIGQYWNGPWGFKLGYAANLESEKAGIKQNDEDSIVSGQLMYVHNGFVPYVRVAQRDLKDDKGVNSEIFVVRVGLEYGF</sequence>
<evidence type="ECO:0000256" key="6">
    <source>
        <dbReference type="ARBA" id="ARBA00023065"/>
    </source>
</evidence>
<dbReference type="PANTHER" id="PTHR34501:SF2">
    <property type="entry name" value="OUTER MEMBRANE PORIN F-RELATED"/>
    <property type="match status" value="1"/>
</dbReference>
<dbReference type="RefSeq" id="WP_049845445.1">
    <property type="nucleotide sequence ID" value="NZ_LLEI02000032.1"/>
</dbReference>
<dbReference type="PRINTS" id="PR00184">
    <property type="entry name" value="NEISSPPORIN"/>
</dbReference>
<dbReference type="PRINTS" id="PR00182">
    <property type="entry name" value="ECOLNEIPORIN"/>
</dbReference>
<accession>A0A177XZZ5</accession>
<keyword evidence="4" id="KW-0812">Transmembrane</keyword>
<protein>
    <submittedName>
        <fullName evidence="12">Porin</fullName>
    </submittedName>
</protein>
<dbReference type="GO" id="GO:0034220">
    <property type="term" value="P:monoatomic ion transmembrane transport"/>
    <property type="evidence" value="ECO:0007669"/>
    <property type="project" value="InterPro"/>
</dbReference>
<name>A0A177XZZ5_9VIBR</name>
<evidence type="ECO:0000256" key="10">
    <source>
        <dbReference type="SAM" id="SignalP"/>
    </source>
</evidence>
<dbReference type="EMBL" id="LLEI02000032">
    <property type="protein sequence ID" value="OAJ94150.1"/>
    <property type="molecule type" value="Genomic_DNA"/>
</dbReference>
<evidence type="ECO:0000256" key="9">
    <source>
        <dbReference type="ARBA" id="ARBA00023237"/>
    </source>
</evidence>
<dbReference type="PANTHER" id="PTHR34501">
    <property type="entry name" value="PROTEIN YDDL-RELATED"/>
    <property type="match status" value="1"/>
</dbReference>
<organism evidence="12 13">
    <name type="scientific">Vibrio bivalvicida</name>
    <dbReference type="NCBI Taxonomy" id="1276888"/>
    <lineage>
        <taxon>Bacteria</taxon>
        <taxon>Pseudomonadati</taxon>
        <taxon>Pseudomonadota</taxon>
        <taxon>Gammaproteobacteria</taxon>
        <taxon>Vibrionales</taxon>
        <taxon>Vibrionaceae</taxon>
        <taxon>Vibrio</taxon>
        <taxon>Vibrio oreintalis group</taxon>
    </lineage>
</organism>
<evidence type="ECO:0000256" key="8">
    <source>
        <dbReference type="ARBA" id="ARBA00023136"/>
    </source>
</evidence>
<evidence type="ECO:0000256" key="1">
    <source>
        <dbReference type="ARBA" id="ARBA00004571"/>
    </source>
</evidence>
<feature type="signal peptide" evidence="10">
    <location>
        <begin position="1"/>
        <end position="23"/>
    </location>
</feature>
<dbReference type="InterPro" id="IPR050298">
    <property type="entry name" value="Gram-neg_bact_OMP"/>
</dbReference>
<feature type="chain" id="PRO_5008079274" evidence="10">
    <location>
        <begin position="24"/>
        <end position="386"/>
    </location>
</feature>
<proteinExistence type="predicted"/>
<evidence type="ECO:0000256" key="4">
    <source>
        <dbReference type="ARBA" id="ARBA00022692"/>
    </source>
</evidence>
<dbReference type="Pfam" id="PF13609">
    <property type="entry name" value="Porin_4"/>
    <property type="match status" value="1"/>
</dbReference>
<keyword evidence="2" id="KW-0813">Transport</keyword>
<keyword evidence="8" id="KW-0472">Membrane</keyword>
<keyword evidence="3" id="KW-1134">Transmembrane beta strand</keyword>
<evidence type="ECO:0000256" key="7">
    <source>
        <dbReference type="ARBA" id="ARBA00023114"/>
    </source>
</evidence>
<dbReference type="GO" id="GO:0009279">
    <property type="term" value="C:cell outer membrane"/>
    <property type="evidence" value="ECO:0007669"/>
    <property type="project" value="UniProtKB-SubCell"/>
</dbReference>
<gene>
    <name evidence="12" type="ORF">APB76_13205</name>
</gene>
<evidence type="ECO:0000313" key="13">
    <source>
        <dbReference type="Proteomes" id="UP000078406"/>
    </source>
</evidence>
<dbReference type="InterPro" id="IPR033900">
    <property type="entry name" value="Gram_neg_porin_domain"/>
</dbReference>
<dbReference type="Gene3D" id="2.40.160.10">
    <property type="entry name" value="Porin"/>
    <property type="match status" value="1"/>
</dbReference>
<reference evidence="12 13" key="1">
    <citation type="journal article" date="2016" name="Syst. Appl. Microbiol.">
        <title>Vibrio bivalvicida sp. nov., a novel larval pathogen for bivalve molluscs reared in a hatchery.</title>
        <authorList>
            <person name="Dubert J."/>
            <person name="Romalde J.L."/>
            <person name="Prado S."/>
            <person name="Barja J.L."/>
        </authorList>
    </citation>
    <scope>NUCLEOTIDE SEQUENCE [LARGE SCALE GENOMIC DNA]</scope>
    <source>
        <strain evidence="12 13">605</strain>
    </source>
</reference>
<dbReference type="AlphaFoldDB" id="A0A177XZZ5"/>
<evidence type="ECO:0000313" key="12">
    <source>
        <dbReference type="EMBL" id="OAJ94150.1"/>
    </source>
</evidence>
<dbReference type="InterPro" id="IPR002299">
    <property type="entry name" value="Porin_Neis"/>
</dbReference>
<dbReference type="InterPro" id="IPR001702">
    <property type="entry name" value="Porin_Gram-ve"/>
</dbReference>
<keyword evidence="6" id="KW-0406">Ion transport</keyword>
<evidence type="ECO:0000256" key="2">
    <source>
        <dbReference type="ARBA" id="ARBA00022448"/>
    </source>
</evidence>
<dbReference type="SUPFAM" id="SSF56935">
    <property type="entry name" value="Porins"/>
    <property type="match status" value="1"/>
</dbReference>
<evidence type="ECO:0000259" key="11">
    <source>
        <dbReference type="Pfam" id="PF13609"/>
    </source>
</evidence>
<keyword evidence="7" id="KW-0626">Porin</keyword>
<dbReference type="InterPro" id="IPR023614">
    <property type="entry name" value="Porin_dom_sf"/>
</dbReference>
<dbReference type="Proteomes" id="UP000078406">
    <property type="component" value="Unassembled WGS sequence"/>
</dbReference>
<comment type="caution">
    <text evidence="12">The sequence shown here is derived from an EMBL/GenBank/DDBJ whole genome shotgun (WGS) entry which is preliminary data.</text>
</comment>
<comment type="subcellular location">
    <subcellularLocation>
        <location evidence="1">Cell outer membrane</location>
        <topology evidence="1">Multi-pass membrane protein</topology>
    </subcellularLocation>
</comment>
<keyword evidence="9" id="KW-0998">Cell outer membrane</keyword>
<dbReference type="GO" id="GO:0015288">
    <property type="term" value="F:porin activity"/>
    <property type="evidence" value="ECO:0007669"/>
    <property type="project" value="UniProtKB-KW"/>
</dbReference>
<keyword evidence="5 10" id="KW-0732">Signal</keyword>